<organism evidence="2 3">
    <name type="scientific">Halorientalis brevis</name>
    <dbReference type="NCBI Taxonomy" id="1126241"/>
    <lineage>
        <taxon>Archaea</taxon>
        <taxon>Methanobacteriati</taxon>
        <taxon>Methanobacteriota</taxon>
        <taxon>Stenosarchaea group</taxon>
        <taxon>Halobacteria</taxon>
        <taxon>Halobacteriales</taxon>
        <taxon>Haloarculaceae</taxon>
        <taxon>Halorientalis</taxon>
    </lineage>
</organism>
<evidence type="ECO:0000256" key="1">
    <source>
        <dbReference type="SAM" id="MobiDB-lite"/>
    </source>
</evidence>
<dbReference type="RefSeq" id="WP_247380308.1">
    <property type="nucleotide sequence ID" value="NZ_JALLGV010000008.1"/>
</dbReference>
<dbReference type="Proteomes" id="UP001597119">
    <property type="component" value="Unassembled WGS sequence"/>
</dbReference>
<dbReference type="InterPro" id="IPR055923">
    <property type="entry name" value="DUF7500"/>
</dbReference>
<keyword evidence="3" id="KW-1185">Reference proteome</keyword>
<name>A0ABD6CF09_9EURY</name>
<dbReference type="Pfam" id="PF24332">
    <property type="entry name" value="DUF7500"/>
    <property type="match status" value="1"/>
</dbReference>
<dbReference type="AlphaFoldDB" id="A0ABD6CF09"/>
<dbReference type="EMBL" id="JBHUDJ010000006">
    <property type="protein sequence ID" value="MFD1587978.1"/>
    <property type="molecule type" value="Genomic_DNA"/>
</dbReference>
<proteinExistence type="predicted"/>
<evidence type="ECO:0000313" key="2">
    <source>
        <dbReference type="EMBL" id="MFD1587978.1"/>
    </source>
</evidence>
<evidence type="ECO:0000313" key="3">
    <source>
        <dbReference type="Proteomes" id="UP001597119"/>
    </source>
</evidence>
<feature type="region of interest" description="Disordered" evidence="1">
    <location>
        <begin position="1"/>
        <end position="106"/>
    </location>
</feature>
<protein>
    <recommendedName>
        <fullName evidence="4">DIX domain-containing protein</fullName>
    </recommendedName>
</protein>
<feature type="compositionally biased region" description="Basic and acidic residues" evidence="1">
    <location>
        <begin position="26"/>
        <end position="37"/>
    </location>
</feature>
<accession>A0ABD6CF09</accession>
<sequence>MPSGLDEDADVEEGPVLSPEELDISNDERVKEIDDGRYVVSSGGPVSNQQSEPAGELESGPSDSPARDEYKTGPNPAIEQNDDPTPLEAPPNDEPEPPAPSDSLDARSVHNWLSDDLQAANSEYAFDITANFGGDVSQQRMVSNDVVTTFETLVMWYAQQVDRNTPVEQVLGILLMEANVPVRYPPKAIRRALKSTSLSADDTIADLMREVKENQGLQL</sequence>
<feature type="compositionally biased region" description="Acidic residues" evidence="1">
    <location>
        <begin position="1"/>
        <end position="13"/>
    </location>
</feature>
<gene>
    <name evidence="2" type="ORF">ACFR9U_13405</name>
</gene>
<comment type="caution">
    <text evidence="2">The sequence shown here is derived from an EMBL/GenBank/DDBJ whole genome shotgun (WGS) entry which is preliminary data.</text>
</comment>
<evidence type="ECO:0008006" key="4">
    <source>
        <dbReference type="Google" id="ProtNLM"/>
    </source>
</evidence>
<reference evidence="2 3" key="1">
    <citation type="journal article" date="2019" name="Int. J. Syst. Evol. Microbiol.">
        <title>The Global Catalogue of Microorganisms (GCM) 10K type strain sequencing project: providing services to taxonomists for standard genome sequencing and annotation.</title>
        <authorList>
            <consortium name="The Broad Institute Genomics Platform"/>
            <consortium name="The Broad Institute Genome Sequencing Center for Infectious Disease"/>
            <person name="Wu L."/>
            <person name="Ma J."/>
        </authorList>
    </citation>
    <scope>NUCLEOTIDE SEQUENCE [LARGE SCALE GENOMIC DNA]</scope>
    <source>
        <strain evidence="2 3">CGMCC 1.12125</strain>
    </source>
</reference>